<dbReference type="PANTHER" id="PTHR48090:SF7">
    <property type="entry name" value="RFBJ PROTEIN"/>
    <property type="match status" value="1"/>
</dbReference>
<evidence type="ECO:0000313" key="2">
    <source>
        <dbReference type="EMBL" id="OGZ53134.1"/>
    </source>
</evidence>
<dbReference type="Gene3D" id="3.90.550.10">
    <property type="entry name" value="Spore Coat Polysaccharide Biosynthesis Protein SpsA, Chain A"/>
    <property type="match status" value="1"/>
</dbReference>
<feature type="domain" description="Glycosyltransferase 2-like" evidence="1">
    <location>
        <begin position="5"/>
        <end position="116"/>
    </location>
</feature>
<evidence type="ECO:0000313" key="3">
    <source>
        <dbReference type="Proteomes" id="UP000179106"/>
    </source>
</evidence>
<comment type="caution">
    <text evidence="2">The sequence shown here is derived from an EMBL/GenBank/DDBJ whole genome shotgun (WGS) entry which is preliminary data.</text>
</comment>
<evidence type="ECO:0000259" key="1">
    <source>
        <dbReference type="Pfam" id="PF00535"/>
    </source>
</evidence>
<reference evidence="2 3" key="1">
    <citation type="journal article" date="2016" name="Nat. Commun.">
        <title>Thousands of microbial genomes shed light on interconnected biogeochemical processes in an aquifer system.</title>
        <authorList>
            <person name="Anantharaman K."/>
            <person name="Brown C.T."/>
            <person name="Hug L.A."/>
            <person name="Sharon I."/>
            <person name="Castelle C.J."/>
            <person name="Probst A.J."/>
            <person name="Thomas B.C."/>
            <person name="Singh A."/>
            <person name="Wilkins M.J."/>
            <person name="Karaoz U."/>
            <person name="Brodie E.L."/>
            <person name="Williams K.H."/>
            <person name="Hubbard S.S."/>
            <person name="Banfield J.F."/>
        </authorList>
    </citation>
    <scope>NUCLEOTIDE SEQUENCE [LARGE SCALE GENOMIC DNA]</scope>
</reference>
<sequence length="236" mass="27268">MKQLSIVIPFHNEEGNIETVLKSFLPFVGRYDFEVICVDDASADRSAEFFKRFLLMSEYNFMKFITISREAHRGYGHAIMSGVREARGEVISWTHSDMQADPADAFRAFDEYKKYNNPKIIIKGRRIGRNISDVIFSFGMASIASIVLQKLFFEINAQPKLFHRSAFSLLAGAPDDFSLDLYFLYQAKQSGYEIRNIPVKFAARTFGESKWAFSFSAKLKTILRTVRYIFKLRRTI</sequence>
<dbReference type="InterPro" id="IPR050256">
    <property type="entry name" value="Glycosyltransferase_2"/>
</dbReference>
<protein>
    <recommendedName>
        <fullName evidence="1">Glycosyltransferase 2-like domain-containing protein</fullName>
    </recommendedName>
</protein>
<proteinExistence type="predicted"/>
<dbReference type="InterPro" id="IPR029044">
    <property type="entry name" value="Nucleotide-diphossugar_trans"/>
</dbReference>
<dbReference type="AlphaFoldDB" id="A0A1G2GSJ3"/>
<dbReference type="EMBL" id="MHNW01000029">
    <property type="protein sequence ID" value="OGZ53134.1"/>
    <property type="molecule type" value="Genomic_DNA"/>
</dbReference>
<dbReference type="SUPFAM" id="SSF53448">
    <property type="entry name" value="Nucleotide-diphospho-sugar transferases"/>
    <property type="match status" value="1"/>
</dbReference>
<gene>
    <name evidence="2" type="ORF">A3B25_03290</name>
</gene>
<dbReference type="STRING" id="1802126.A3B25_03290"/>
<organism evidence="2 3">
    <name type="scientific">Candidatus Ryanbacteria bacterium RIFCSPLOWO2_01_FULL_48_26</name>
    <dbReference type="NCBI Taxonomy" id="1802126"/>
    <lineage>
        <taxon>Bacteria</taxon>
        <taxon>Candidatus Ryaniibacteriota</taxon>
    </lineage>
</organism>
<dbReference type="Pfam" id="PF00535">
    <property type="entry name" value="Glycos_transf_2"/>
    <property type="match status" value="1"/>
</dbReference>
<dbReference type="Proteomes" id="UP000179106">
    <property type="component" value="Unassembled WGS sequence"/>
</dbReference>
<name>A0A1G2GSJ3_9BACT</name>
<accession>A0A1G2GSJ3</accession>
<dbReference type="PANTHER" id="PTHR48090">
    <property type="entry name" value="UNDECAPRENYL-PHOSPHATE 4-DEOXY-4-FORMAMIDO-L-ARABINOSE TRANSFERASE-RELATED"/>
    <property type="match status" value="1"/>
</dbReference>
<dbReference type="InterPro" id="IPR001173">
    <property type="entry name" value="Glyco_trans_2-like"/>
</dbReference>